<proteinExistence type="predicted"/>
<reference evidence="2" key="1">
    <citation type="journal article" date="2021" name="Proc. Natl. Acad. Sci. U.S.A.">
        <title>A Catalog of Tens of Thousands of Viruses from Human Metagenomes Reveals Hidden Associations with Chronic Diseases.</title>
        <authorList>
            <person name="Tisza M.J."/>
            <person name="Buck C.B."/>
        </authorList>
    </citation>
    <scope>NUCLEOTIDE SEQUENCE</scope>
    <source>
        <strain evidence="2">CtBeL15</strain>
    </source>
</reference>
<keyword evidence="1" id="KW-1133">Transmembrane helix</keyword>
<keyword evidence="1" id="KW-0472">Membrane</keyword>
<evidence type="ECO:0000256" key="1">
    <source>
        <dbReference type="SAM" id="Phobius"/>
    </source>
</evidence>
<dbReference type="EMBL" id="BK016176">
    <property type="protein sequence ID" value="DAG00111.1"/>
    <property type="molecule type" value="Genomic_DNA"/>
</dbReference>
<accession>A0A8S5V0H5</accession>
<keyword evidence="1" id="KW-0812">Transmembrane</keyword>
<protein>
    <submittedName>
        <fullName evidence="2">Uncharacterized protein</fullName>
    </submittedName>
</protein>
<sequence length="133" mass="14657">MKKALPENLRGRCSCFAPHFSGAAVQVVWVLVSLVGAVCSAVIVWPSGRWKDTEKPQPRAAAMAARSDTLQLSRPSFWAIFGPLVFRRRASSLAESPCSRRTCRSSFETCILYHLFPGGLLIVYRQAANLCTV</sequence>
<feature type="transmembrane region" description="Helical" evidence="1">
    <location>
        <begin position="20"/>
        <end position="45"/>
    </location>
</feature>
<organism evidence="2">
    <name type="scientific">Siphoviridae sp. ctBeL15</name>
    <dbReference type="NCBI Taxonomy" id="2825374"/>
    <lineage>
        <taxon>Viruses</taxon>
        <taxon>Duplodnaviria</taxon>
        <taxon>Heunggongvirae</taxon>
        <taxon>Uroviricota</taxon>
        <taxon>Caudoviricetes</taxon>
    </lineage>
</organism>
<name>A0A8S5V0H5_9CAUD</name>
<evidence type="ECO:0000313" key="2">
    <source>
        <dbReference type="EMBL" id="DAG00111.1"/>
    </source>
</evidence>